<reference evidence="1 2" key="1">
    <citation type="journal article" date="2021" name="Elife">
        <title>Chloroplast acquisition without the gene transfer in kleptoplastic sea slugs, Plakobranchus ocellatus.</title>
        <authorList>
            <person name="Maeda T."/>
            <person name="Takahashi S."/>
            <person name="Yoshida T."/>
            <person name="Shimamura S."/>
            <person name="Takaki Y."/>
            <person name="Nagai Y."/>
            <person name="Toyoda A."/>
            <person name="Suzuki Y."/>
            <person name="Arimoto A."/>
            <person name="Ishii H."/>
            <person name="Satoh N."/>
            <person name="Nishiyama T."/>
            <person name="Hasebe M."/>
            <person name="Maruyama T."/>
            <person name="Minagawa J."/>
            <person name="Obokata J."/>
            <person name="Shigenobu S."/>
        </authorList>
    </citation>
    <scope>NUCLEOTIDE SEQUENCE [LARGE SCALE GENOMIC DNA]</scope>
</reference>
<protein>
    <submittedName>
        <fullName evidence="1">Uncharacterized protein</fullName>
    </submittedName>
</protein>
<accession>A0AAV3YAX4</accession>
<dbReference type="EMBL" id="BLXT01001319">
    <property type="protein sequence ID" value="GFN84470.1"/>
    <property type="molecule type" value="Genomic_DNA"/>
</dbReference>
<comment type="caution">
    <text evidence="1">The sequence shown here is derived from an EMBL/GenBank/DDBJ whole genome shotgun (WGS) entry which is preliminary data.</text>
</comment>
<evidence type="ECO:0000313" key="1">
    <source>
        <dbReference type="EMBL" id="GFN84470.1"/>
    </source>
</evidence>
<name>A0AAV3YAX4_9GAST</name>
<sequence length="89" mass="9913">MINQAETVDIQSEWTCSLSSPGILFPVFSGHRTEWRRARVRPNSESSLHLLVGLIATTPAPRSVALFIPKLLISLLVWGVSPERPGQRH</sequence>
<keyword evidence="2" id="KW-1185">Reference proteome</keyword>
<proteinExistence type="predicted"/>
<dbReference type="AlphaFoldDB" id="A0AAV3YAX4"/>
<dbReference type="Proteomes" id="UP000735302">
    <property type="component" value="Unassembled WGS sequence"/>
</dbReference>
<organism evidence="1 2">
    <name type="scientific">Plakobranchus ocellatus</name>
    <dbReference type="NCBI Taxonomy" id="259542"/>
    <lineage>
        <taxon>Eukaryota</taxon>
        <taxon>Metazoa</taxon>
        <taxon>Spiralia</taxon>
        <taxon>Lophotrochozoa</taxon>
        <taxon>Mollusca</taxon>
        <taxon>Gastropoda</taxon>
        <taxon>Heterobranchia</taxon>
        <taxon>Euthyneura</taxon>
        <taxon>Panpulmonata</taxon>
        <taxon>Sacoglossa</taxon>
        <taxon>Placobranchoidea</taxon>
        <taxon>Plakobranchidae</taxon>
        <taxon>Plakobranchus</taxon>
    </lineage>
</organism>
<gene>
    <name evidence="1" type="ORF">PoB_001097600</name>
</gene>
<evidence type="ECO:0000313" key="2">
    <source>
        <dbReference type="Proteomes" id="UP000735302"/>
    </source>
</evidence>